<feature type="region of interest" description="Disordered" evidence="1">
    <location>
        <begin position="89"/>
        <end position="142"/>
    </location>
</feature>
<evidence type="ECO:0000313" key="3">
    <source>
        <dbReference type="Proteomes" id="UP000054144"/>
    </source>
</evidence>
<proteinExistence type="predicted"/>
<evidence type="ECO:0000313" key="2">
    <source>
        <dbReference type="EMBL" id="KIY48015.1"/>
    </source>
</evidence>
<protein>
    <recommendedName>
        <fullName evidence="4">Reverse transcriptase domain-containing protein</fullName>
    </recommendedName>
</protein>
<gene>
    <name evidence="2" type="ORF">FISHEDRAFT_74065</name>
</gene>
<evidence type="ECO:0008006" key="4">
    <source>
        <dbReference type="Google" id="ProtNLM"/>
    </source>
</evidence>
<dbReference type="InterPro" id="IPR052055">
    <property type="entry name" value="Hepadnavirus_pol/RT"/>
</dbReference>
<dbReference type="InterPro" id="IPR043502">
    <property type="entry name" value="DNA/RNA_pol_sf"/>
</dbReference>
<dbReference type="PANTHER" id="PTHR33050">
    <property type="entry name" value="REVERSE TRANSCRIPTASE DOMAIN-CONTAINING PROTEIN"/>
    <property type="match status" value="1"/>
</dbReference>
<dbReference type="AlphaFoldDB" id="A0A0D7ABH6"/>
<evidence type="ECO:0000256" key="1">
    <source>
        <dbReference type="SAM" id="MobiDB-lite"/>
    </source>
</evidence>
<name>A0A0D7ABH6_9AGAR</name>
<keyword evidence="3" id="KW-1185">Reference proteome</keyword>
<dbReference type="Proteomes" id="UP000054144">
    <property type="component" value="Unassembled WGS sequence"/>
</dbReference>
<dbReference type="PANTHER" id="PTHR33050:SF7">
    <property type="entry name" value="RIBONUCLEASE H"/>
    <property type="match status" value="1"/>
</dbReference>
<feature type="compositionally biased region" description="Low complexity" evidence="1">
    <location>
        <begin position="89"/>
        <end position="102"/>
    </location>
</feature>
<dbReference type="OrthoDB" id="3249498at2759"/>
<organism evidence="2 3">
    <name type="scientific">Fistulina hepatica ATCC 64428</name>
    <dbReference type="NCBI Taxonomy" id="1128425"/>
    <lineage>
        <taxon>Eukaryota</taxon>
        <taxon>Fungi</taxon>
        <taxon>Dikarya</taxon>
        <taxon>Basidiomycota</taxon>
        <taxon>Agaricomycotina</taxon>
        <taxon>Agaricomycetes</taxon>
        <taxon>Agaricomycetidae</taxon>
        <taxon>Agaricales</taxon>
        <taxon>Fistulinaceae</taxon>
        <taxon>Fistulina</taxon>
    </lineage>
</organism>
<dbReference type="EMBL" id="KN881864">
    <property type="protein sequence ID" value="KIY48015.1"/>
    <property type="molecule type" value="Genomic_DNA"/>
</dbReference>
<sequence length="899" mass="101339">MPDTQEENVVREKTPVPEIQASTIAACESIVERFRAGDISSARATVEIQRSIPFSGNFDDETAFLAYTTTVQSFVDKLDNFQRIRDSTAGSTEAASGSQAASHGDAADEEEEIHVRASKRQKRESSSEEDEDVNGGGRKLDVARLPWNSRNATCNIDEASARPSLTSGTSQHDARDLSIRRTVEILETISVDIKRARTNLLLSLDVPQFPESQWTKLLSGATADFDQVLSGLYASADVERTTERIGNLEFSYISTSPSKRVATFGDWTTAFESFAEAFTFIFPHRVDEVRAYSQHIKSFFKARPISEHSGVIAYDSAVRTRIAQVDQPSPAPALRQEEAHEEDYDADRAATPAEIGTQEFAVDPPPHVIMPTSVRSVGCEDMSSEIARRSTDQHTSSEKPRYARDLIWSDSTRDSKMSLAETSLTMAAVPEPPEGEQMNLTALWTITENPHLFKVDTGVNVERFRELLRTHPNRDLVDSVVHSLQNGFWPWADSSENRDYPETYDNAEGREILTDPAHFSFAKQQIAAEVEKERFSSSFGPSLLPGMYSVPVWVVPKPHSDKLRLVVDHSAGRYSLNSLIPKAERSVHLDGLHQLGEALIRAREENGDRPLVIWKSDVSEAYRLLPMHPLWQVKQTVSFNGERRVDRRNDFGGGGSGRVWATFFALVLWIAVFVKLIVDLFAYVDDSFSWDFADNLEWYEPYQAYYPGKQAQLLRLWDELGVPHEKRKQEHGTSLVVIGLLVDTLTMTFTMPDQSRYDLVIVLRGFAIPRQRRPLVHFQRLGGWVNWALNVYPLLRPGLSSLYAKMKGKEQPHLAVWVSVRLCRELLWVAEHLASSSGVHMLKSRKWSAEQADLVVYTDVSKEGMAYYFPSLDIAFQCRTRLSPRSFKFSNQPRLLPSA</sequence>
<reference evidence="2 3" key="1">
    <citation type="journal article" date="2015" name="Fungal Genet. Biol.">
        <title>Evolution of novel wood decay mechanisms in Agaricales revealed by the genome sequences of Fistulina hepatica and Cylindrobasidium torrendii.</title>
        <authorList>
            <person name="Floudas D."/>
            <person name="Held B.W."/>
            <person name="Riley R."/>
            <person name="Nagy L.G."/>
            <person name="Koehler G."/>
            <person name="Ransdell A.S."/>
            <person name="Younus H."/>
            <person name="Chow J."/>
            <person name="Chiniquy J."/>
            <person name="Lipzen A."/>
            <person name="Tritt A."/>
            <person name="Sun H."/>
            <person name="Haridas S."/>
            <person name="LaButti K."/>
            <person name="Ohm R.A."/>
            <person name="Kues U."/>
            <person name="Blanchette R.A."/>
            <person name="Grigoriev I.V."/>
            <person name="Minto R.E."/>
            <person name="Hibbett D.S."/>
        </authorList>
    </citation>
    <scope>NUCLEOTIDE SEQUENCE [LARGE SCALE GENOMIC DNA]</scope>
    <source>
        <strain evidence="2 3">ATCC 64428</strain>
    </source>
</reference>
<dbReference type="SUPFAM" id="SSF56672">
    <property type="entry name" value="DNA/RNA polymerases"/>
    <property type="match status" value="1"/>
</dbReference>
<accession>A0A0D7ABH6</accession>